<comment type="similarity">
    <text evidence="1">Belongs to the transferase hexapeptide repeat family.</text>
</comment>
<dbReference type="CDD" id="cd03357">
    <property type="entry name" value="LbH_MAT_GAT"/>
    <property type="match status" value="1"/>
</dbReference>
<keyword evidence="2" id="KW-0808">Transferase</keyword>
<dbReference type="GO" id="GO:0005829">
    <property type="term" value="C:cytosol"/>
    <property type="evidence" value="ECO:0007669"/>
    <property type="project" value="TreeGrafter"/>
</dbReference>
<dbReference type="InterPro" id="IPR024688">
    <property type="entry name" value="Mac_dom"/>
</dbReference>
<evidence type="ECO:0000256" key="1">
    <source>
        <dbReference type="ARBA" id="ARBA00007274"/>
    </source>
</evidence>
<dbReference type="InterPro" id="IPR001451">
    <property type="entry name" value="Hexapep"/>
</dbReference>
<dbReference type="GO" id="GO:0016407">
    <property type="term" value="F:acetyltransferase activity"/>
    <property type="evidence" value="ECO:0007669"/>
    <property type="project" value="InterPro"/>
</dbReference>
<keyword evidence="5" id="KW-1185">Reference proteome</keyword>
<gene>
    <name evidence="4" type="ORF">JMN37_04800</name>
</gene>
<dbReference type="SUPFAM" id="SSF51161">
    <property type="entry name" value="Trimeric LpxA-like enzymes"/>
    <property type="match status" value="1"/>
</dbReference>
<evidence type="ECO:0000256" key="2">
    <source>
        <dbReference type="ARBA" id="ARBA00022679"/>
    </source>
</evidence>
<dbReference type="PANTHER" id="PTHR23416:SF23">
    <property type="entry name" value="ACETYLTRANSFERASE C18B11.09C-RELATED"/>
    <property type="match status" value="1"/>
</dbReference>
<evidence type="ECO:0000313" key="5">
    <source>
        <dbReference type="Proteomes" id="UP001205920"/>
    </source>
</evidence>
<accession>A0AAW5HSM8</accession>
<dbReference type="GO" id="GO:0008374">
    <property type="term" value="F:O-acyltransferase activity"/>
    <property type="evidence" value="ECO:0007669"/>
    <property type="project" value="TreeGrafter"/>
</dbReference>
<dbReference type="Pfam" id="PF12464">
    <property type="entry name" value="Mac"/>
    <property type="match status" value="1"/>
</dbReference>
<dbReference type="Gene3D" id="2.160.10.10">
    <property type="entry name" value="Hexapeptide repeat proteins"/>
    <property type="match status" value="1"/>
</dbReference>
<dbReference type="PANTHER" id="PTHR23416">
    <property type="entry name" value="SIALIC ACID SYNTHASE-RELATED"/>
    <property type="match status" value="1"/>
</dbReference>
<proteinExistence type="inferred from homology"/>
<dbReference type="Pfam" id="PF14602">
    <property type="entry name" value="Hexapep_2"/>
    <property type="match status" value="1"/>
</dbReference>
<reference evidence="4 5" key="1">
    <citation type="submission" date="2021-01" db="EMBL/GenBank/DDBJ databases">
        <title>Identification and Characterization of Corynebacterium sp.</title>
        <authorList>
            <person name="Luo Q."/>
            <person name="Qu P."/>
            <person name="Chen Q."/>
        </authorList>
    </citation>
    <scope>NUCLEOTIDE SEQUENCE [LARGE SCALE GENOMIC DNA]</scope>
    <source>
        <strain evidence="4 5">MC-18</strain>
    </source>
</reference>
<dbReference type="InterPro" id="IPR051159">
    <property type="entry name" value="Hexapeptide_acetyltransf"/>
</dbReference>
<dbReference type="AlphaFoldDB" id="A0AAW5HSM8"/>
<evidence type="ECO:0000313" key="4">
    <source>
        <dbReference type="EMBL" id="MCO6394299.1"/>
    </source>
</evidence>
<dbReference type="EMBL" id="JAEUWV010000004">
    <property type="protein sequence ID" value="MCO6394299.1"/>
    <property type="molecule type" value="Genomic_DNA"/>
</dbReference>
<protein>
    <submittedName>
        <fullName evidence="4">Sugar O-acetyltransferase</fullName>
    </submittedName>
</protein>
<feature type="domain" description="Maltose/galactoside acetyltransferase" evidence="3">
    <location>
        <begin position="1"/>
        <end position="47"/>
    </location>
</feature>
<organism evidence="4 5">
    <name type="scientific">Corynebacterium lipophilum</name>
    <dbReference type="NCBI Taxonomy" id="2804918"/>
    <lineage>
        <taxon>Bacteria</taxon>
        <taxon>Bacillati</taxon>
        <taxon>Actinomycetota</taxon>
        <taxon>Actinomycetes</taxon>
        <taxon>Mycobacteriales</taxon>
        <taxon>Corynebacteriaceae</taxon>
        <taxon>Corynebacterium</taxon>
    </lineage>
</organism>
<name>A0AAW5HSM8_9CORY</name>
<comment type="caution">
    <text evidence="4">The sequence shown here is derived from an EMBL/GenBank/DDBJ whole genome shotgun (WGS) entry which is preliminary data.</text>
</comment>
<sequence length="182" mass="19568">MRSGQWYLPGGEEADAQHARTWELMRQVNALGNTDQPRAEELLRQVFSNSEHVPGLFAPLHVEFGLNTRFGKGCFMNFNCVILDIAEVTIGDGSVFGPGCQLITVGHPVEDAAKRAEGWEIAKPVRIGKDCWFGAGAMVMPGVTVGDRCVVAAGTVVTKDVPDDCLVAGVPGVVKRKFAQDA</sequence>
<dbReference type="InterPro" id="IPR011004">
    <property type="entry name" value="Trimer_LpxA-like_sf"/>
</dbReference>
<evidence type="ECO:0000259" key="3">
    <source>
        <dbReference type="Pfam" id="PF12464"/>
    </source>
</evidence>
<dbReference type="Proteomes" id="UP001205920">
    <property type="component" value="Unassembled WGS sequence"/>
</dbReference>